<organism evidence="1 2">
    <name type="scientific">Trichoplusia ni</name>
    <name type="common">Cabbage looper</name>
    <dbReference type="NCBI Taxonomy" id="7111"/>
    <lineage>
        <taxon>Eukaryota</taxon>
        <taxon>Metazoa</taxon>
        <taxon>Ecdysozoa</taxon>
        <taxon>Arthropoda</taxon>
        <taxon>Hexapoda</taxon>
        <taxon>Insecta</taxon>
        <taxon>Pterygota</taxon>
        <taxon>Neoptera</taxon>
        <taxon>Endopterygota</taxon>
        <taxon>Lepidoptera</taxon>
        <taxon>Glossata</taxon>
        <taxon>Ditrysia</taxon>
        <taxon>Noctuoidea</taxon>
        <taxon>Noctuidae</taxon>
        <taxon>Plusiinae</taxon>
        <taxon>Trichoplusia</taxon>
    </lineage>
</organism>
<dbReference type="RefSeq" id="XP_026727421.1">
    <property type="nucleotide sequence ID" value="XM_026871620.1"/>
</dbReference>
<sequence>MSLQQFLEQEKNKKEEKYKYEYNPSWGMQPYWAGGEDMLSTFKEDPSKNITTTKAPMVCGEECNYILQKIKHVCAHKTDYNAVNGCTGEECSGKPGENIDVGFKTFNTYCEYLDAACQNDFTEGRT</sequence>
<dbReference type="OrthoDB" id="7418997at2759"/>
<dbReference type="InParanoid" id="A0A7E5VGT3"/>
<evidence type="ECO:0000313" key="1">
    <source>
        <dbReference type="Proteomes" id="UP000322000"/>
    </source>
</evidence>
<gene>
    <name evidence="2" type="primary">LOC113493580</name>
</gene>
<keyword evidence="1" id="KW-1185">Reference proteome</keyword>
<dbReference type="Proteomes" id="UP000322000">
    <property type="component" value="Chromosome 4"/>
</dbReference>
<proteinExistence type="predicted"/>
<protein>
    <submittedName>
        <fullName evidence="2">Uncharacterized protein LOC113493580</fullName>
    </submittedName>
</protein>
<accession>A0A7E5VGT3</accession>
<dbReference type="GeneID" id="113493580"/>
<evidence type="ECO:0000313" key="2">
    <source>
        <dbReference type="RefSeq" id="XP_026727421.1"/>
    </source>
</evidence>
<name>A0A7E5VGT3_TRINI</name>
<reference evidence="2" key="1">
    <citation type="submission" date="2025-08" db="UniProtKB">
        <authorList>
            <consortium name="RefSeq"/>
        </authorList>
    </citation>
    <scope>IDENTIFICATION</scope>
</reference>
<dbReference type="AlphaFoldDB" id="A0A7E5VGT3"/>
<dbReference type="KEGG" id="tnl:113493580"/>